<name>A0A968GJ06_9SPIO</name>
<gene>
    <name evidence="9" type="primary">mreD</name>
    <name evidence="9" type="ORF">HCT48_00690</name>
</gene>
<keyword evidence="10" id="KW-1185">Reference proteome</keyword>
<evidence type="ECO:0000256" key="4">
    <source>
        <dbReference type="ARBA" id="ARBA00022692"/>
    </source>
</evidence>
<protein>
    <submittedName>
        <fullName evidence="9">Rod shape-determining protein MreD</fullName>
    </submittedName>
</protein>
<feature type="transmembrane region" description="Helical" evidence="8">
    <location>
        <begin position="29"/>
        <end position="46"/>
    </location>
</feature>
<dbReference type="AlphaFoldDB" id="A0A968GJ06"/>
<dbReference type="RefSeq" id="WP_167694859.1">
    <property type="nucleotide sequence ID" value="NZ_CP118181.1"/>
</dbReference>
<keyword evidence="4 8" id="KW-0812">Transmembrane</keyword>
<dbReference type="Proteomes" id="UP000778951">
    <property type="component" value="Unassembled WGS sequence"/>
</dbReference>
<keyword evidence="5" id="KW-0133">Cell shape</keyword>
<comment type="subcellular location">
    <subcellularLocation>
        <location evidence="1">Cell membrane</location>
        <topology evidence="1">Multi-pass membrane protein</topology>
    </subcellularLocation>
</comment>
<dbReference type="GO" id="GO:0005886">
    <property type="term" value="C:plasma membrane"/>
    <property type="evidence" value="ECO:0007669"/>
    <property type="project" value="UniProtKB-SubCell"/>
</dbReference>
<evidence type="ECO:0000256" key="5">
    <source>
        <dbReference type="ARBA" id="ARBA00022960"/>
    </source>
</evidence>
<comment type="similarity">
    <text evidence="2">Belongs to the MreD family.</text>
</comment>
<evidence type="ECO:0000313" key="10">
    <source>
        <dbReference type="Proteomes" id="UP000778951"/>
    </source>
</evidence>
<evidence type="ECO:0000256" key="7">
    <source>
        <dbReference type="ARBA" id="ARBA00023136"/>
    </source>
</evidence>
<proteinExistence type="inferred from homology"/>
<evidence type="ECO:0000313" key="9">
    <source>
        <dbReference type="EMBL" id="NIZ68740.1"/>
    </source>
</evidence>
<feature type="transmembrane region" description="Helical" evidence="8">
    <location>
        <begin position="93"/>
        <end position="115"/>
    </location>
</feature>
<organism evidence="9 10">
    <name type="scientific">Entomospira culicis</name>
    <dbReference type="NCBI Taxonomy" id="2719989"/>
    <lineage>
        <taxon>Bacteria</taxon>
        <taxon>Pseudomonadati</taxon>
        <taxon>Spirochaetota</taxon>
        <taxon>Spirochaetia</taxon>
        <taxon>Spirochaetales</taxon>
        <taxon>Spirochaetaceae</taxon>
        <taxon>Entomospira</taxon>
    </lineage>
</organism>
<reference evidence="9" key="1">
    <citation type="submission" date="2020-03" db="EMBL/GenBank/DDBJ databases">
        <title>Spirochaetal bacteria isolated from arthropods constitute a novel genus Entomospira genus novum within the order Spirochaetales.</title>
        <authorList>
            <person name="Grana-Miraglia L."/>
            <person name="Sikutova S."/>
            <person name="Fingerle V."/>
            <person name="Sing A."/>
            <person name="Castillo-Ramirez S."/>
            <person name="Margos G."/>
            <person name="Rudolf I."/>
        </authorList>
    </citation>
    <scope>NUCLEOTIDE SEQUENCE</scope>
    <source>
        <strain evidence="9">BR149</strain>
    </source>
</reference>
<keyword evidence="6 8" id="KW-1133">Transmembrane helix</keyword>
<dbReference type="EMBL" id="JAATLM010000001">
    <property type="protein sequence ID" value="NIZ68740.1"/>
    <property type="molecule type" value="Genomic_DNA"/>
</dbReference>
<comment type="caution">
    <text evidence="9">The sequence shown here is derived from an EMBL/GenBank/DDBJ whole genome shotgun (WGS) entry which is preliminary data.</text>
</comment>
<sequence length="172" mass="19003">MRRFFILFSLLSVVSLVQGILKGIVVFNGIAIFPDIALIILVLFSVEFGRGVGQSAGWLGGILEDFALAQPLGVNAMVKMLMGTTFGALKGRFVVGAVLVALFTVGVATIFKYAVTWLIARIFGLEIYSLFGMMMNMLVELALNLLITLPIFWLVRRILKAVADFIRWEQKI</sequence>
<dbReference type="NCBIfam" id="TIGR03426">
    <property type="entry name" value="shape_MreD"/>
    <property type="match status" value="1"/>
</dbReference>
<feature type="transmembrane region" description="Helical" evidence="8">
    <location>
        <begin position="127"/>
        <end position="155"/>
    </location>
</feature>
<evidence type="ECO:0000256" key="2">
    <source>
        <dbReference type="ARBA" id="ARBA00007776"/>
    </source>
</evidence>
<dbReference type="GO" id="GO:0008360">
    <property type="term" value="P:regulation of cell shape"/>
    <property type="evidence" value="ECO:0007669"/>
    <property type="project" value="UniProtKB-KW"/>
</dbReference>
<evidence type="ECO:0000256" key="1">
    <source>
        <dbReference type="ARBA" id="ARBA00004651"/>
    </source>
</evidence>
<keyword evidence="7 8" id="KW-0472">Membrane</keyword>
<accession>A0A968GJ06</accession>
<dbReference type="Pfam" id="PF04093">
    <property type="entry name" value="MreD"/>
    <property type="match status" value="1"/>
</dbReference>
<keyword evidence="3" id="KW-1003">Cell membrane</keyword>
<evidence type="ECO:0000256" key="3">
    <source>
        <dbReference type="ARBA" id="ARBA00022475"/>
    </source>
</evidence>
<dbReference type="InterPro" id="IPR007227">
    <property type="entry name" value="Cell_shape_determining_MreD"/>
</dbReference>
<evidence type="ECO:0000256" key="6">
    <source>
        <dbReference type="ARBA" id="ARBA00022989"/>
    </source>
</evidence>
<evidence type="ECO:0000256" key="8">
    <source>
        <dbReference type="SAM" id="Phobius"/>
    </source>
</evidence>